<proteinExistence type="predicted"/>
<gene>
    <name evidence="1" type="ORF">BDD14_6560</name>
</gene>
<comment type="caution">
    <text evidence="1">The sequence shown here is derived from an EMBL/GenBank/DDBJ whole genome shotgun (WGS) entry which is preliminary data.</text>
</comment>
<dbReference type="EMBL" id="SHKW01000008">
    <property type="protein sequence ID" value="RZU28974.1"/>
    <property type="molecule type" value="Genomic_DNA"/>
</dbReference>
<dbReference type="Proteomes" id="UP000292958">
    <property type="component" value="Unassembled WGS sequence"/>
</dbReference>
<sequence length="219" mass="23999">MKNAHLRLAQVQYSVSTKNWSTRVQVWCDRFATNDGNTQMLSVFGNDSEMATISAAIGTGAQLTATLPDGATLNLCMGDKSTTYRGYLPIPGRNRPVRHMLAFSKKLMLNGTEGSVTVLHDDEELIWASVVSFLGLPASPEWADAGVHMLRSTDKIKAIDGFNCSPVVVTTTRDEVMAWIGSQVKLGMLDLPKCDGPVQWRQYGIHDLLSGFQSEESFA</sequence>
<dbReference type="AlphaFoldDB" id="A0A4Q7XYG0"/>
<name>A0A4Q7XYG0_9BACT</name>
<reference evidence="1 2" key="1">
    <citation type="submission" date="2019-02" db="EMBL/GenBank/DDBJ databases">
        <title>Genomic Encyclopedia of Archaeal and Bacterial Type Strains, Phase II (KMG-II): from individual species to whole genera.</title>
        <authorList>
            <person name="Goeker M."/>
        </authorList>
    </citation>
    <scope>NUCLEOTIDE SEQUENCE [LARGE SCALE GENOMIC DNA]</scope>
    <source>
        <strain evidence="1 2">DSM 18101</strain>
    </source>
</reference>
<protein>
    <submittedName>
        <fullName evidence="1">Uncharacterized protein</fullName>
    </submittedName>
</protein>
<accession>A0A4Q7XYG0</accession>
<dbReference type="OrthoDB" id="111651at2"/>
<evidence type="ECO:0000313" key="2">
    <source>
        <dbReference type="Proteomes" id="UP000292958"/>
    </source>
</evidence>
<evidence type="ECO:0000313" key="1">
    <source>
        <dbReference type="EMBL" id="RZU28974.1"/>
    </source>
</evidence>
<keyword evidence="2" id="KW-1185">Reference proteome</keyword>
<dbReference type="RefSeq" id="WP_130425392.1">
    <property type="nucleotide sequence ID" value="NZ_SHKW01000008.1"/>
</dbReference>
<organism evidence="1 2">
    <name type="scientific">Edaphobacter modestus</name>
    <dbReference type="NCBI Taxonomy" id="388466"/>
    <lineage>
        <taxon>Bacteria</taxon>
        <taxon>Pseudomonadati</taxon>
        <taxon>Acidobacteriota</taxon>
        <taxon>Terriglobia</taxon>
        <taxon>Terriglobales</taxon>
        <taxon>Acidobacteriaceae</taxon>
        <taxon>Edaphobacter</taxon>
    </lineage>
</organism>